<dbReference type="InterPro" id="IPR051083">
    <property type="entry name" value="GrpII_Intron_Splice-Mob/Def"/>
</dbReference>
<dbReference type="PROSITE" id="PS50878">
    <property type="entry name" value="RT_POL"/>
    <property type="match status" value="1"/>
</dbReference>
<protein>
    <recommendedName>
        <fullName evidence="1">Reverse transcriptase domain-containing protein</fullName>
    </recommendedName>
</protein>
<evidence type="ECO:0000259" key="1">
    <source>
        <dbReference type="PROSITE" id="PS50878"/>
    </source>
</evidence>
<feature type="domain" description="Reverse transcriptase" evidence="1">
    <location>
        <begin position="64"/>
        <end position="314"/>
    </location>
</feature>
<dbReference type="InterPro" id="IPR043502">
    <property type="entry name" value="DNA/RNA_pol_sf"/>
</dbReference>
<dbReference type="OrthoDB" id="9793236at2"/>
<sequence>MTTELHRISEIANRNVKVQNLAHLIDEASLEQIHQRMDGNKAKGIDKVSKDEYAENLGENIGQLVLRMKRQAYQPQPSRRVYIDKPGSSKKRPLGISCYEDKLVENRVAEILSAIYEPKFHEFSYGFRPGKNCHQAVKKLIGCIRKNVSYVVEADIRSFFDTIDHEWLIRFLEHDIADRKFIDLIRKMLKADVLDGGKVLEHEVGSPQGSASSPTYANIYLHYVLDTWFAIKVKSECRGDADIIRYCDDFVCCFQYKEDAEKFYQELPKRFAKFGLELADEKTCLLEFGRFAVKNRAARGEGKAETFDFLGFTFYCSMDTKKRFFRVKVKSCRKKTTGKLRMLNLWLKEHRDWAVKDIIGRVNQSLLGHYHYYGVTDNFKSIAVFQFMVVNLLFKWLNRRSQRKSYTWDAFRDGLMKTFPIVKPKIYVNLIANYS</sequence>
<dbReference type="PANTHER" id="PTHR34047:SF8">
    <property type="entry name" value="PROTEIN YKFC"/>
    <property type="match status" value="1"/>
</dbReference>
<dbReference type="PANTHER" id="PTHR34047">
    <property type="entry name" value="NUCLEAR INTRON MATURASE 1, MITOCHONDRIAL-RELATED"/>
    <property type="match status" value="1"/>
</dbReference>
<dbReference type="AlphaFoldDB" id="A0A2U3KRU0"/>
<dbReference type="InterPro" id="IPR000477">
    <property type="entry name" value="RT_dom"/>
</dbReference>
<dbReference type="Proteomes" id="UP000238916">
    <property type="component" value="Unassembled WGS sequence"/>
</dbReference>
<dbReference type="CDD" id="cd01651">
    <property type="entry name" value="RT_G2_intron"/>
    <property type="match status" value="1"/>
</dbReference>
<gene>
    <name evidence="2" type="ORF">SBF1_2620013</name>
</gene>
<dbReference type="InterPro" id="IPR030931">
    <property type="entry name" value="Group_II_RT_mat"/>
</dbReference>
<proteinExistence type="predicted"/>
<dbReference type="SUPFAM" id="SSF56672">
    <property type="entry name" value="DNA/RNA polymerases"/>
    <property type="match status" value="1"/>
</dbReference>
<reference evidence="3" key="1">
    <citation type="submission" date="2018-02" db="EMBL/GenBank/DDBJ databases">
        <authorList>
            <person name="Hausmann B."/>
        </authorList>
    </citation>
    <scope>NUCLEOTIDE SEQUENCE [LARGE SCALE GENOMIC DNA]</scope>
    <source>
        <strain evidence="3">Peat soil MAG SbF1</strain>
    </source>
</reference>
<accession>A0A2U3KRU0</accession>
<dbReference type="NCBIfam" id="TIGR04416">
    <property type="entry name" value="group_II_RT_mat"/>
    <property type="match status" value="1"/>
</dbReference>
<dbReference type="EMBL" id="OMOF01000182">
    <property type="protein sequence ID" value="SPF42386.1"/>
    <property type="molecule type" value="Genomic_DNA"/>
</dbReference>
<evidence type="ECO:0000313" key="2">
    <source>
        <dbReference type="EMBL" id="SPF42386.1"/>
    </source>
</evidence>
<name>A0A2U3KRU0_9FIRM</name>
<evidence type="ECO:0000313" key="3">
    <source>
        <dbReference type="Proteomes" id="UP000238916"/>
    </source>
</evidence>
<dbReference type="Pfam" id="PF00078">
    <property type="entry name" value="RVT_1"/>
    <property type="match status" value="1"/>
</dbReference>
<organism evidence="2 3">
    <name type="scientific">Candidatus Desulfosporosinus infrequens</name>
    <dbReference type="NCBI Taxonomy" id="2043169"/>
    <lineage>
        <taxon>Bacteria</taxon>
        <taxon>Bacillati</taxon>
        <taxon>Bacillota</taxon>
        <taxon>Clostridia</taxon>
        <taxon>Eubacteriales</taxon>
        <taxon>Desulfitobacteriaceae</taxon>
        <taxon>Desulfosporosinus</taxon>
    </lineage>
</organism>